<dbReference type="CDD" id="cd02440">
    <property type="entry name" value="AdoMet_MTases"/>
    <property type="match status" value="1"/>
</dbReference>
<proteinExistence type="predicted"/>
<dbReference type="Gene3D" id="3.40.50.150">
    <property type="entry name" value="Vaccinia Virus protein VP39"/>
    <property type="match status" value="1"/>
</dbReference>
<gene>
    <name evidence="1" type="ORF">LCGC14_1886400</name>
</gene>
<dbReference type="EMBL" id="LAZR01019514">
    <property type="protein sequence ID" value="KKL92269.1"/>
    <property type="molecule type" value="Genomic_DNA"/>
</dbReference>
<protein>
    <recommendedName>
        <fullName evidence="2">Methyltransferase type 11 domain-containing protein</fullName>
    </recommendedName>
</protein>
<evidence type="ECO:0000313" key="1">
    <source>
        <dbReference type="EMBL" id="KKL92269.1"/>
    </source>
</evidence>
<dbReference type="InterPro" id="IPR029063">
    <property type="entry name" value="SAM-dependent_MTases_sf"/>
</dbReference>
<dbReference type="Pfam" id="PF13489">
    <property type="entry name" value="Methyltransf_23"/>
    <property type="match status" value="1"/>
</dbReference>
<dbReference type="SUPFAM" id="SSF53335">
    <property type="entry name" value="S-adenosyl-L-methionine-dependent methyltransferases"/>
    <property type="match status" value="1"/>
</dbReference>
<reference evidence="1" key="1">
    <citation type="journal article" date="2015" name="Nature">
        <title>Complex archaea that bridge the gap between prokaryotes and eukaryotes.</title>
        <authorList>
            <person name="Spang A."/>
            <person name="Saw J.H."/>
            <person name="Jorgensen S.L."/>
            <person name="Zaremba-Niedzwiedzka K."/>
            <person name="Martijn J."/>
            <person name="Lind A.E."/>
            <person name="van Eijk R."/>
            <person name="Schleper C."/>
            <person name="Guy L."/>
            <person name="Ettema T.J."/>
        </authorList>
    </citation>
    <scope>NUCLEOTIDE SEQUENCE</scope>
</reference>
<sequence length="201" mass="23578">MKKLVIKDIEKRSQFWDKRENRGPIDGSHDLKDSLPYPFSGSEGLFRGRNVLEIGPGRGRQYDYLKGYVKSYSICDISVEALIGEEYIVDIKDRFQFETYDADFEVRFDIVHFWYVLHHILKEEIDQFFDFVYRHLKDKGLVMFNTPQLHNVVGAYTGDGIGTTHFKLSDIIEALYQKFDVKVIRQIDFKSTGYLIIGEKK</sequence>
<name>A0A0F9G0U5_9ZZZZ</name>
<comment type="caution">
    <text evidence="1">The sequence shown here is derived from an EMBL/GenBank/DDBJ whole genome shotgun (WGS) entry which is preliminary data.</text>
</comment>
<organism evidence="1">
    <name type="scientific">marine sediment metagenome</name>
    <dbReference type="NCBI Taxonomy" id="412755"/>
    <lineage>
        <taxon>unclassified sequences</taxon>
        <taxon>metagenomes</taxon>
        <taxon>ecological metagenomes</taxon>
    </lineage>
</organism>
<dbReference type="AlphaFoldDB" id="A0A0F9G0U5"/>
<accession>A0A0F9G0U5</accession>
<evidence type="ECO:0008006" key="2">
    <source>
        <dbReference type="Google" id="ProtNLM"/>
    </source>
</evidence>